<name>A0ABT5FQ01_9ACTN</name>
<dbReference type="SUPFAM" id="SSF103473">
    <property type="entry name" value="MFS general substrate transporter"/>
    <property type="match status" value="2"/>
</dbReference>
<dbReference type="InterPro" id="IPR036259">
    <property type="entry name" value="MFS_trans_sf"/>
</dbReference>
<feature type="transmembrane region" description="Helical" evidence="6">
    <location>
        <begin position="114"/>
        <end position="138"/>
    </location>
</feature>
<feature type="transmembrane region" description="Helical" evidence="6">
    <location>
        <begin position="483"/>
        <end position="510"/>
    </location>
</feature>
<comment type="caution">
    <text evidence="8">The sequence shown here is derived from an EMBL/GenBank/DDBJ whole genome shotgun (WGS) entry which is preliminary data.</text>
</comment>
<dbReference type="PANTHER" id="PTHR42718:SF42">
    <property type="entry name" value="EXPORT PROTEIN"/>
    <property type="match status" value="1"/>
</dbReference>
<keyword evidence="9" id="KW-1185">Reference proteome</keyword>
<proteinExistence type="predicted"/>
<sequence length="516" mass="52491">MTYVHDIPQAAPAPDAGSGRSRWTALVVLCVSLLIVTLDNTILNVALPTLVKELGATTTQLQWIVDAYALAFAGLMLVAGSGADRFGRRRVFTTGLAVFGAASAWAAYSGSVGMLIAARAGMGVGAAMMMPATLSIITDVFRDPGERRRAIGVWAATSGLGIAIGPVAGGLLLEHFWWGSVFWVNVPFALAGLVCARLLVPESRNPAALRPDPVGAVLSIAGLGLLLWSIIEAPVRGWSSALVLGAGAAGLAVLVCFALWERATSHPMLNLRFFAERRFSFATSSVALAMFGLFGALFVLTQYLQFSLGYSALATGVRILPVAGLLALVAPLSPVLVRAAGTKAVVGTGLLVVSGGLWQLSRADVSSTYGDVLVGMLLLGLGAGLVVPAALDSLMGTLPPGDTGVGSASNGVSVQLGGALGVAVIGSLLTTRYQDRMGPPLAPYRLPHGLSDSVLGSLGGALELAGRVGGTSGRLLAALARSAFVSGMGLGLTVGAAVAACGAVLAFAALPSRPRD</sequence>
<keyword evidence="2 6" id="KW-0812">Transmembrane</keyword>
<feature type="transmembrane region" description="Helical" evidence="6">
    <location>
        <begin position="412"/>
        <end position="430"/>
    </location>
</feature>
<feature type="transmembrane region" description="Helical" evidence="6">
    <location>
        <begin position="281"/>
        <end position="304"/>
    </location>
</feature>
<evidence type="ECO:0000313" key="8">
    <source>
        <dbReference type="EMBL" id="MDC2954612.1"/>
    </source>
</evidence>
<dbReference type="PANTHER" id="PTHR42718">
    <property type="entry name" value="MAJOR FACILITATOR SUPERFAMILY MULTIDRUG TRANSPORTER MFSC"/>
    <property type="match status" value="1"/>
</dbReference>
<evidence type="ECO:0000256" key="5">
    <source>
        <dbReference type="ARBA" id="ARBA00023251"/>
    </source>
</evidence>
<feature type="transmembrane region" description="Helical" evidence="6">
    <location>
        <begin position="63"/>
        <end position="79"/>
    </location>
</feature>
<evidence type="ECO:0000256" key="3">
    <source>
        <dbReference type="ARBA" id="ARBA00022989"/>
    </source>
</evidence>
<dbReference type="EMBL" id="JAQOSK010000003">
    <property type="protein sequence ID" value="MDC2954612.1"/>
    <property type="molecule type" value="Genomic_DNA"/>
</dbReference>
<feature type="transmembrane region" description="Helical" evidence="6">
    <location>
        <begin position="372"/>
        <end position="391"/>
    </location>
</feature>
<evidence type="ECO:0000256" key="4">
    <source>
        <dbReference type="ARBA" id="ARBA00023136"/>
    </source>
</evidence>
<dbReference type="InterPro" id="IPR020846">
    <property type="entry name" value="MFS_dom"/>
</dbReference>
<evidence type="ECO:0000313" key="9">
    <source>
        <dbReference type="Proteomes" id="UP001221328"/>
    </source>
</evidence>
<evidence type="ECO:0000259" key="7">
    <source>
        <dbReference type="PROSITE" id="PS50850"/>
    </source>
</evidence>
<keyword evidence="4 6" id="KW-0472">Membrane</keyword>
<feature type="transmembrane region" description="Helical" evidence="6">
    <location>
        <begin position="310"/>
        <end position="332"/>
    </location>
</feature>
<gene>
    <name evidence="8" type="ORF">PO587_09080</name>
</gene>
<evidence type="ECO:0000256" key="6">
    <source>
        <dbReference type="SAM" id="Phobius"/>
    </source>
</evidence>
<feature type="transmembrane region" description="Helical" evidence="6">
    <location>
        <begin position="23"/>
        <end position="43"/>
    </location>
</feature>
<dbReference type="Pfam" id="PF07690">
    <property type="entry name" value="MFS_1"/>
    <property type="match status" value="1"/>
</dbReference>
<comment type="subcellular location">
    <subcellularLocation>
        <location evidence="1">Cell membrane</location>
        <topology evidence="1">Multi-pass membrane protein</topology>
    </subcellularLocation>
</comment>
<evidence type="ECO:0000256" key="2">
    <source>
        <dbReference type="ARBA" id="ARBA00022692"/>
    </source>
</evidence>
<evidence type="ECO:0000256" key="1">
    <source>
        <dbReference type="ARBA" id="ARBA00004651"/>
    </source>
</evidence>
<feature type="transmembrane region" description="Helical" evidence="6">
    <location>
        <begin position="177"/>
        <end position="200"/>
    </location>
</feature>
<dbReference type="Gene3D" id="1.20.1720.10">
    <property type="entry name" value="Multidrug resistance protein D"/>
    <property type="match status" value="1"/>
</dbReference>
<feature type="transmembrane region" description="Helical" evidence="6">
    <location>
        <begin position="91"/>
        <end position="108"/>
    </location>
</feature>
<dbReference type="Proteomes" id="UP001221328">
    <property type="component" value="Unassembled WGS sequence"/>
</dbReference>
<dbReference type="PROSITE" id="PS50850">
    <property type="entry name" value="MFS"/>
    <property type="match status" value="1"/>
</dbReference>
<keyword evidence="3 6" id="KW-1133">Transmembrane helix</keyword>
<feature type="transmembrane region" description="Helical" evidence="6">
    <location>
        <begin position="212"/>
        <end position="231"/>
    </location>
</feature>
<dbReference type="RefSeq" id="WP_272174799.1">
    <property type="nucleotide sequence ID" value="NZ_JAQOSK010000003.1"/>
</dbReference>
<keyword evidence="5" id="KW-0046">Antibiotic resistance</keyword>
<reference evidence="8 9" key="1">
    <citation type="journal article" date="2015" name="Int. J. Syst. Evol. Microbiol.">
        <title>Streptomyces gilvifuscus sp. nov., an actinomycete that produces antibacterial compounds isolated from soil.</title>
        <authorList>
            <person name="Nguyen T.M."/>
            <person name="Kim J."/>
        </authorList>
    </citation>
    <scope>NUCLEOTIDE SEQUENCE [LARGE SCALE GENOMIC DNA]</scope>
    <source>
        <strain evidence="8 9">T113</strain>
    </source>
</reference>
<protein>
    <submittedName>
        <fullName evidence="8">MFS transporter</fullName>
    </submittedName>
</protein>
<dbReference type="Gene3D" id="1.20.1250.20">
    <property type="entry name" value="MFS general substrate transporter like domains"/>
    <property type="match status" value="1"/>
</dbReference>
<organism evidence="8 9">
    <name type="scientific">Streptomyces gilvifuscus</name>
    <dbReference type="NCBI Taxonomy" id="1550617"/>
    <lineage>
        <taxon>Bacteria</taxon>
        <taxon>Bacillati</taxon>
        <taxon>Actinomycetota</taxon>
        <taxon>Actinomycetes</taxon>
        <taxon>Kitasatosporales</taxon>
        <taxon>Streptomycetaceae</taxon>
        <taxon>Streptomyces</taxon>
    </lineage>
</organism>
<dbReference type="CDD" id="cd17321">
    <property type="entry name" value="MFS_MMR_MDR_like"/>
    <property type="match status" value="1"/>
</dbReference>
<dbReference type="PRINTS" id="PR01036">
    <property type="entry name" value="TCRTETB"/>
</dbReference>
<feature type="transmembrane region" description="Helical" evidence="6">
    <location>
        <begin position="150"/>
        <end position="171"/>
    </location>
</feature>
<feature type="domain" description="Major facilitator superfamily (MFS) profile" evidence="7">
    <location>
        <begin position="25"/>
        <end position="514"/>
    </location>
</feature>
<accession>A0ABT5FQ01</accession>
<dbReference type="InterPro" id="IPR011701">
    <property type="entry name" value="MFS"/>
</dbReference>
<feature type="transmembrane region" description="Helical" evidence="6">
    <location>
        <begin position="237"/>
        <end position="260"/>
    </location>
</feature>